<feature type="non-terminal residue" evidence="1">
    <location>
        <position position="99"/>
    </location>
</feature>
<dbReference type="EMBL" id="CAJOBC010016144">
    <property type="protein sequence ID" value="CAF4026608.1"/>
    <property type="molecule type" value="Genomic_DNA"/>
</dbReference>
<dbReference type="Proteomes" id="UP000681722">
    <property type="component" value="Unassembled WGS sequence"/>
</dbReference>
<dbReference type="AlphaFoldDB" id="A0A8S2P000"/>
<evidence type="ECO:0000313" key="1">
    <source>
        <dbReference type="EMBL" id="CAF4026608.1"/>
    </source>
</evidence>
<feature type="non-terminal residue" evidence="1">
    <location>
        <position position="1"/>
    </location>
</feature>
<reference evidence="1" key="1">
    <citation type="submission" date="2021-02" db="EMBL/GenBank/DDBJ databases">
        <authorList>
            <person name="Nowell W R."/>
        </authorList>
    </citation>
    <scope>NUCLEOTIDE SEQUENCE</scope>
</reference>
<proteinExistence type="predicted"/>
<name>A0A8S2P000_9BILA</name>
<accession>A0A8S2P000</accession>
<protein>
    <submittedName>
        <fullName evidence="1">Uncharacterized protein</fullName>
    </submittedName>
</protein>
<sequence>YNRCPTLDIDKYHTYCHGLNILFDYIRAYLSNPEKDEKKPSRLDFLFNNSNSNTKRLWEDLRINMDWFVDHRDDDKNKNIFKTVVNNLIPQLNQNILGM</sequence>
<evidence type="ECO:0000313" key="2">
    <source>
        <dbReference type="Proteomes" id="UP000681722"/>
    </source>
</evidence>
<gene>
    <name evidence="1" type="ORF">SRO942_LOCUS26440</name>
</gene>
<organism evidence="1 2">
    <name type="scientific">Didymodactylos carnosus</name>
    <dbReference type="NCBI Taxonomy" id="1234261"/>
    <lineage>
        <taxon>Eukaryota</taxon>
        <taxon>Metazoa</taxon>
        <taxon>Spiralia</taxon>
        <taxon>Gnathifera</taxon>
        <taxon>Rotifera</taxon>
        <taxon>Eurotatoria</taxon>
        <taxon>Bdelloidea</taxon>
        <taxon>Philodinida</taxon>
        <taxon>Philodinidae</taxon>
        <taxon>Didymodactylos</taxon>
    </lineage>
</organism>
<comment type="caution">
    <text evidence="1">The sequence shown here is derived from an EMBL/GenBank/DDBJ whole genome shotgun (WGS) entry which is preliminary data.</text>
</comment>